<dbReference type="GO" id="GO:0004252">
    <property type="term" value="F:serine-type endopeptidase activity"/>
    <property type="evidence" value="ECO:0007669"/>
    <property type="project" value="UniProtKB-UniRule"/>
</dbReference>
<dbReference type="GO" id="GO:0051117">
    <property type="term" value="F:ATPase binding"/>
    <property type="evidence" value="ECO:0007669"/>
    <property type="project" value="TreeGrafter"/>
</dbReference>
<evidence type="ECO:0000256" key="4">
    <source>
        <dbReference type="ARBA" id="ARBA00022801"/>
    </source>
</evidence>
<dbReference type="InterPro" id="IPR029045">
    <property type="entry name" value="ClpP/crotonase-like_dom_sf"/>
</dbReference>
<proteinExistence type="inferred from homology"/>
<dbReference type="SUPFAM" id="SSF52096">
    <property type="entry name" value="ClpP/crotonase"/>
    <property type="match status" value="1"/>
</dbReference>
<dbReference type="PRINTS" id="PR00127">
    <property type="entry name" value="CLPPROTEASEP"/>
</dbReference>
<feature type="active site" evidence="7">
    <location>
        <position position="129"/>
    </location>
</feature>
<dbReference type="PANTHER" id="PTHR10381:SF70">
    <property type="entry name" value="ATP-DEPENDENT CLP PROTEASE PROTEOLYTIC SUBUNIT"/>
    <property type="match status" value="1"/>
</dbReference>
<dbReference type="InterPro" id="IPR001907">
    <property type="entry name" value="ClpP"/>
</dbReference>
<accession>A0A6J4V583</accession>
<keyword evidence="4 7" id="KW-0378">Hydrolase</keyword>
<dbReference type="EMBL" id="CADCWH010000377">
    <property type="protein sequence ID" value="CAA9569460.1"/>
    <property type="molecule type" value="Genomic_DNA"/>
</dbReference>
<dbReference type="FunFam" id="3.90.226.10:FF:000001">
    <property type="entry name" value="ATP-dependent Clp protease proteolytic subunit"/>
    <property type="match status" value="1"/>
</dbReference>
<comment type="catalytic activity">
    <reaction evidence="6 7">
        <text>Hydrolysis of proteins to small peptides in the presence of ATP and magnesium. alpha-casein is the usual test substrate. In the absence of ATP, only oligopeptides shorter than five residues are hydrolyzed (such as succinyl-Leu-Tyr-|-NHMec, and Leu-Tyr-Leu-|-Tyr-Trp, in which cleavage of the -Tyr-|-Leu- and -Tyr-|-Trp bonds also occurs).</text>
        <dbReference type="EC" id="3.4.21.92"/>
    </reaction>
</comment>
<comment type="function">
    <text evidence="7">Cleaves peptides in various proteins in a process that requires ATP hydrolysis. Has a chymotrypsin-like activity. Plays a major role in the degradation of misfolded proteins.</text>
</comment>
<reference evidence="9" key="1">
    <citation type="submission" date="2020-02" db="EMBL/GenBank/DDBJ databases">
        <authorList>
            <person name="Meier V. D."/>
        </authorList>
    </citation>
    <scope>NUCLEOTIDE SEQUENCE</scope>
    <source>
        <strain evidence="9">AVDCRST_MAG70</strain>
    </source>
</reference>
<dbReference type="PANTHER" id="PTHR10381">
    <property type="entry name" value="ATP-DEPENDENT CLP PROTEASE PROTEOLYTIC SUBUNIT"/>
    <property type="match status" value="1"/>
</dbReference>
<evidence type="ECO:0000256" key="1">
    <source>
        <dbReference type="ARBA" id="ARBA00007039"/>
    </source>
</evidence>
<dbReference type="GO" id="GO:0006515">
    <property type="term" value="P:protein quality control for misfolded or incompletely synthesized proteins"/>
    <property type="evidence" value="ECO:0007669"/>
    <property type="project" value="TreeGrafter"/>
</dbReference>
<protein>
    <recommendedName>
        <fullName evidence="7 8">ATP-dependent Clp protease proteolytic subunit</fullName>
        <ecNumber evidence="7">3.4.21.92</ecNumber>
    </recommendedName>
    <alternativeName>
        <fullName evidence="7">Endopeptidase Clp</fullName>
    </alternativeName>
</protein>
<evidence type="ECO:0000256" key="5">
    <source>
        <dbReference type="ARBA" id="ARBA00022825"/>
    </source>
</evidence>
<evidence type="ECO:0000313" key="9">
    <source>
        <dbReference type="EMBL" id="CAA9569460.1"/>
    </source>
</evidence>
<dbReference type="NCBIfam" id="NF001368">
    <property type="entry name" value="PRK00277.1"/>
    <property type="match status" value="1"/>
</dbReference>
<dbReference type="AlphaFoldDB" id="A0A6J4V583"/>
<keyword evidence="5 7" id="KW-0720">Serine protease</keyword>
<evidence type="ECO:0000256" key="6">
    <source>
        <dbReference type="ARBA" id="ARBA00034021"/>
    </source>
</evidence>
<gene>
    <name evidence="7" type="primary">clpP</name>
    <name evidence="9" type="ORF">AVDCRST_MAG70-2363</name>
</gene>
<comment type="subcellular location">
    <subcellularLocation>
        <location evidence="7">Cytoplasm</location>
    </subcellularLocation>
</comment>
<evidence type="ECO:0000256" key="3">
    <source>
        <dbReference type="ARBA" id="ARBA00022670"/>
    </source>
</evidence>
<comment type="subunit">
    <text evidence="7">Fourteen ClpP subunits assemble into 2 heptameric rings which stack back to back to give a disk-like structure with a central cavity, resembling the structure of eukaryotic proteasomes.</text>
</comment>
<sequence length="215" mass="23551">MNIPTIENLIPMVVESTNRGERAFDIYSRLLKDRIIFLGTPVDDQIANVIIAQMLFLAHEDPDQDIRLYINSPGGVVYSGLAIYDTMQMVKPDVATFCMGMGASMAAVLLAGGAKGKRFALPNARVMIHQGSAGFRGAVPDIEVVARETISLTTKLTEILASHCGQEYDKVKRDTERDYYMTAREAQLYGLVDEVLEPHNVVGTAALAVNGRETT</sequence>
<dbReference type="GO" id="GO:0009368">
    <property type="term" value="C:endopeptidase Clp complex"/>
    <property type="evidence" value="ECO:0007669"/>
    <property type="project" value="TreeGrafter"/>
</dbReference>
<dbReference type="NCBIfam" id="NF009205">
    <property type="entry name" value="PRK12553.1"/>
    <property type="match status" value="1"/>
</dbReference>
<comment type="similarity">
    <text evidence="1 7 8">Belongs to the peptidase S14 family.</text>
</comment>
<dbReference type="GO" id="GO:0005737">
    <property type="term" value="C:cytoplasm"/>
    <property type="evidence" value="ECO:0007669"/>
    <property type="project" value="UniProtKB-SubCell"/>
</dbReference>
<dbReference type="Gene3D" id="3.90.226.10">
    <property type="entry name" value="2-enoyl-CoA Hydratase, Chain A, domain 1"/>
    <property type="match status" value="1"/>
</dbReference>
<name>A0A6J4V583_9BACT</name>
<organism evidence="9">
    <name type="scientific">uncultured Thermomicrobiales bacterium</name>
    <dbReference type="NCBI Taxonomy" id="1645740"/>
    <lineage>
        <taxon>Bacteria</taxon>
        <taxon>Pseudomonadati</taxon>
        <taxon>Thermomicrobiota</taxon>
        <taxon>Thermomicrobia</taxon>
        <taxon>Thermomicrobiales</taxon>
        <taxon>environmental samples</taxon>
    </lineage>
</organism>
<keyword evidence="2 7" id="KW-0963">Cytoplasm</keyword>
<dbReference type="HAMAP" id="MF_00444">
    <property type="entry name" value="ClpP"/>
    <property type="match status" value="1"/>
</dbReference>
<keyword evidence="3 7" id="KW-0645">Protease</keyword>
<dbReference type="GO" id="GO:0004176">
    <property type="term" value="F:ATP-dependent peptidase activity"/>
    <property type="evidence" value="ECO:0007669"/>
    <property type="project" value="InterPro"/>
</dbReference>
<dbReference type="Pfam" id="PF00574">
    <property type="entry name" value="CLP_protease"/>
    <property type="match status" value="1"/>
</dbReference>
<dbReference type="EC" id="3.4.21.92" evidence="7"/>
<evidence type="ECO:0000256" key="8">
    <source>
        <dbReference type="RuleBase" id="RU003567"/>
    </source>
</evidence>
<evidence type="ECO:0000256" key="7">
    <source>
        <dbReference type="HAMAP-Rule" id="MF_00444"/>
    </source>
</evidence>
<evidence type="ECO:0000256" key="2">
    <source>
        <dbReference type="ARBA" id="ARBA00022490"/>
    </source>
</evidence>
<feature type="active site" description="Nucleophile" evidence="7">
    <location>
        <position position="104"/>
    </location>
</feature>
<dbReference type="InterPro" id="IPR023562">
    <property type="entry name" value="ClpP/TepA"/>
</dbReference>
<dbReference type="CDD" id="cd07017">
    <property type="entry name" value="S14_ClpP_2"/>
    <property type="match status" value="1"/>
</dbReference>